<evidence type="ECO:0000256" key="4">
    <source>
        <dbReference type="PIRSR" id="PIRSR015582-1"/>
    </source>
</evidence>
<evidence type="ECO:0000256" key="1">
    <source>
        <dbReference type="ARBA" id="ARBA00001946"/>
    </source>
</evidence>
<keyword evidence="3 5" id="KW-0460">Magnesium</keyword>
<dbReference type="GO" id="GO:0000287">
    <property type="term" value="F:magnesium ion binding"/>
    <property type="evidence" value="ECO:0007669"/>
    <property type="project" value="TreeGrafter"/>
</dbReference>
<dbReference type="InterPro" id="IPR040442">
    <property type="entry name" value="Pyrv_kinase-like_dom_sf"/>
</dbReference>
<accession>A0A410GCK4</accession>
<dbReference type="KEGG" id="pus:CKA81_09510"/>
<evidence type="ECO:0000256" key="5">
    <source>
        <dbReference type="PIRSR" id="PIRSR015582-2"/>
    </source>
</evidence>
<protein>
    <submittedName>
        <fullName evidence="7">CoA ester lyase</fullName>
    </submittedName>
</protein>
<evidence type="ECO:0000256" key="3">
    <source>
        <dbReference type="ARBA" id="ARBA00022842"/>
    </source>
</evidence>
<dbReference type="PANTHER" id="PTHR32308:SF10">
    <property type="entry name" value="CITRATE LYASE SUBUNIT BETA"/>
    <property type="match status" value="1"/>
</dbReference>
<feature type="domain" description="HpcH/HpaI aldolase/citrate lyase" evidence="6">
    <location>
        <begin position="6"/>
        <end position="213"/>
    </location>
</feature>
<dbReference type="PANTHER" id="PTHR32308">
    <property type="entry name" value="LYASE BETA SUBUNIT, PUTATIVE (AFU_ORTHOLOGUE AFUA_4G13030)-RELATED"/>
    <property type="match status" value="1"/>
</dbReference>
<feature type="binding site" evidence="4">
    <location>
        <position position="116"/>
    </location>
    <ligand>
        <name>substrate</name>
    </ligand>
</feature>
<dbReference type="InterPro" id="IPR005000">
    <property type="entry name" value="Aldolase/citrate-lyase_domain"/>
</dbReference>
<dbReference type="SUPFAM" id="SSF51621">
    <property type="entry name" value="Phosphoenolpyruvate/pyruvate domain"/>
    <property type="match status" value="1"/>
</dbReference>
<dbReference type="Pfam" id="PF03328">
    <property type="entry name" value="HpcH_HpaI"/>
    <property type="match status" value="1"/>
</dbReference>
<evidence type="ECO:0000256" key="2">
    <source>
        <dbReference type="ARBA" id="ARBA00022723"/>
    </source>
</evidence>
<dbReference type="OrthoDB" id="348111at2"/>
<dbReference type="GO" id="GO:0016829">
    <property type="term" value="F:lyase activity"/>
    <property type="evidence" value="ECO:0007669"/>
    <property type="project" value="UniProtKB-KW"/>
</dbReference>
<gene>
    <name evidence="7" type="ORF">CKA81_09510</name>
</gene>
<name>A0A410GCK4_9BURK</name>
<proteinExistence type="predicted"/>
<dbReference type="EMBL" id="CP022987">
    <property type="protein sequence ID" value="QAA94046.1"/>
    <property type="molecule type" value="Genomic_DNA"/>
</dbReference>
<dbReference type="RefSeq" id="WP_128355042.1">
    <property type="nucleotide sequence ID" value="NZ_CP022987.1"/>
</dbReference>
<evidence type="ECO:0000259" key="6">
    <source>
        <dbReference type="Pfam" id="PF03328"/>
    </source>
</evidence>
<keyword evidence="7" id="KW-0456">Lyase</keyword>
<feature type="binding site" evidence="5">
    <location>
        <position position="116"/>
    </location>
    <ligand>
        <name>Mg(2+)</name>
        <dbReference type="ChEBI" id="CHEBI:18420"/>
    </ligand>
</feature>
<evidence type="ECO:0000313" key="7">
    <source>
        <dbReference type="EMBL" id="QAA94046.1"/>
    </source>
</evidence>
<dbReference type="PIRSF" id="PIRSF015582">
    <property type="entry name" value="Cit_lyase_B"/>
    <property type="match status" value="1"/>
</dbReference>
<organism evidence="7 8">
    <name type="scientific">Pollutimonas thiosulfatoxidans</name>
    <dbReference type="NCBI Taxonomy" id="2028345"/>
    <lineage>
        <taxon>Bacteria</taxon>
        <taxon>Pseudomonadati</taxon>
        <taxon>Pseudomonadota</taxon>
        <taxon>Betaproteobacteria</taxon>
        <taxon>Burkholderiales</taxon>
        <taxon>Alcaligenaceae</taxon>
        <taxon>Pollutimonas</taxon>
    </lineage>
</organism>
<dbReference type="Proteomes" id="UP000283474">
    <property type="component" value="Chromosome"/>
</dbReference>
<dbReference type="InterPro" id="IPR011206">
    <property type="entry name" value="Citrate_lyase_beta/mcl1/mcl2"/>
</dbReference>
<feature type="binding site" evidence="5">
    <location>
        <position position="142"/>
    </location>
    <ligand>
        <name>Mg(2+)</name>
        <dbReference type="ChEBI" id="CHEBI:18420"/>
    </ligand>
</feature>
<dbReference type="GO" id="GO:0006107">
    <property type="term" value="P:oxaloacetate metabolic process"/>
    <property type="evidence" value="ECO:0007669"/>
    <property type="project" value="TreeGrafter"/>
</dbReference>
<feature type="binding site" evidence="4">
    <location>
        <position position="65"/>
    </location>
    <ligand>
        <name>substrate</name>
    </ligand>
</feature>
<keyword evidence="8" id="KW-1185">Reference proteome</keyword>
<dbReference type="Gene3D" id="3.20.20.60">
    <property type="entry name" value="Phosphoenolpyruvate-binding domains"/>
    <property type="match status" value="1"/>
</dbReference>
<comment type="cofactor">
    <cofactor evidence="1">
        <name>Mg(2+)</name>
        <dbReference type="ChEBI" id="CHEBI:18420"/>
    </cofactor>
</comment>
<dbReference type="AlphaFoldDB" id="A0A410GCK4"/>
<keyword evidence="2 5" id="KW-0479">Metal-binding</keyword>
<sequence>MQPTLRSALFVPATRPERYAKALAAGADIVIIDLEDAVAPSLKAEARRHIDDFAAQFPQARFLVRVNDATTSWFDDDLALCAQHTGIVGLMLPKAESAEQIKRAASIGKPVVPIIESARGVLDLSSIAAAQGVDRLSFGALDLMLQLGTRPDTTGASLMLDHIRCQILLHSAAHGLAAALDGVYPDFSDAQGLTAIATQVRDMGFGGMLCIHPAQLAAVHAVFAPTPAELDWAERVVAHADESGTAAFQVDGKMVDAPVIARARRLLSAQ</sequence>
<reference evidence="7 8" key="1">
    <citation type="submission" date="2017-08" db="EMBL/GenBank/DDBJ databases">
        <authorList>
            <person name="Park S.-J."/>
            <person name="Kim H."/>
        </authorList>
    </citation>
    <scope>NUCLEOTIDE SEQUENCE [LARGE SCALE GENOMIC DNA]</scope>
    <source>
        <strain evidence="8">ye3</strain>
    </source>
</reference>
<dbReference type="InterPro" id="IPR015813">
    <property type="entry name" value="Pyrv/PenolPyrv_kinase-like_dom"/>
</dbReference>
<evidence type="ECO:0000313" key="8">
    <source>
        <dbReference type="Proteomes" id="UP000283474"/>
    </source>
</evidence>